<dbReference type="SUPFAM" id="SSF53335">
    <property type="entry name" value="S-adenosyl-L-methionine-dependent methyltransferases"/>
    <property type="match status" value="1"/>
</dbReference>
<keyword evidence="2" id="KW-1185">Reference proteome</keyword>
<name>A0ABT3JTN1_9XANT</name>
<dbReference type="RefSeq" id="WP_265126479.1">
    <property type="nucleotide sequence ID" value="NZ_JAPCHY010000002.1"/>
</dbReference>
<dbReference type="Pfam" id="PF13578">
    <property type="entry name" value="Methyltransf_24"/>
    <property type="match status" value="1"/>
</dbReference>
<accession>A0ABT3JTN1</accession>
<evidence type="ECO:0000313" key="1">
    <source>
        <dbReference type="EMBL" id="MCW4471530.1"/>
    </source>
</evidence>
<protein>
    <submittedName>
        <fullName evidence="1">Class I SAM-dependent methyltransferase</fullName>
    </submittedName>
</protein>
<dbReference type="Gene3D" id="3.40.50.150">
    <property type="entry name" value="Vaccinia Virus protein VP39"/>
    <property type="match status" value="1"/>
</dbReference>
<proteinExistence type="predicted"/>
<comment type="caution">
    <text evidence="1">The sequence shown here is derived from an EMBL/GenBank/DDBJ whole genome shotgun (WGS) entry which is preliminary data.</text>
</comment>
<dbReference type="InterPro" id="IPR029063">
    <property type="entry name" value="SAM-dependent_MTases_sf"/>
</dbReference>
<gene>
    <name evidence="1" type="ORF">OK345_03300</name>
</gene>
<sequence>MSGAMAMQAAVVEPARSGTVARRRSTAEYIQEMKCIGGWLTRSDASCFVQVDEVQKSSGVVGDLVEIGVWHGRGAILFHHLLRGDERVFAVDIFDLRDRDHPYFNDPAILRRNAAAFGCDDRLELVRMDTSREGHRLLEVMRRPVRLLHIDGGHDYEVVRRDIEIARRLLGEGAVLVFDDFFNRRHPGTTQAIMEFLLSSPGFSPFLITGKKLWICGSDRHAAYFRQMKAAKVATRQTNLFRRRVLVATA</sequence>
<organism evidence="1 2">
    <name type="scientific">Xanthomonas chitinilytica</name>
    <dbReference type="NCBI Taxonomy" id="2989819"/>
    <lineage>
        <taxon>Bacteria</taxon>
        <taxon>Pseudomonadati</taxon>
        <taxon>Pseudomonadota</taxon>
        <taxon>Gammaproteobacteria</taxon>
        <taxon>Lysobacterales</taxon>
        <taxon>Lysobacteraceae</taxon>
        <taxon>Xanthomonas</taxon>
    </lineage>
</organism>
<dbReference type="GO" id="GO:0008168">
    <property type="term" value="F:methyltransferase activity"/>
    <property type="evidence" value="ECO:0007669"/>
    <property type="project" value="UniProtKB-KW"/>
</dbReference>
<evidence type="ECO:0000313" key="2">
    <source>
        <dbReference type="Proteomes" id="UP001209922"/>
    </source>
</evidence>
<keyword evidence="1" id="KW-0489">Methyltransferase</keyword>
<dbReference type="Proteomes" id="UP001209922">
    <property type="component" value="Unassembled WGS sequence"/>
</dbReference>
<keyword evidence="1" id="KW-0808">Transferase</keyword>
<dbReference type="GO" id="GO:0032259">
    <property type="term" value="P:methylation"/>
    <property type="evidence" value="ECO:0007669"/>
    <property type="project" value="UniProtKB-KW"/>
</dbReference>
<dbReference type="EMBL" id="JAPCHY010000002">
    <property type="protein sequence ID" value="MCW4471530.1"/>
    <property type="molecule type" value="Genomic_DNA"/>
</dbReference>
<reference evidence="1 2" key="1">
    <citation type="submission" date="2022-10" db="EMBL/GenBank/DDBJ databases">
        <title>Xanthomonas sp. H13-6.</title>
        <authorList>
            <person name="Liu X."/>
            <person name="Deng Z."/>
            <person name="Jiang Y."/>
            <person name="Yu T."/>
            <person name="Ai J."/>
        </authorList>
    </citation>
    <scope>NUCLEOTIDE SEQUENCE [LARGE SCALE GENOMIC DNA]</scope>
    <source>
        <strain evidence="1 2">H13-6</strain>
    </source>
</reference>